<feature type="chain" id="PRO_5001729117" description="Calcineurin-like phosphoesterase domain-containing protein" evidence="3">
    <location>
        <begin position="20"/>
        <end position="472"/>
    </location>
</feature>
<evidence type="ECO:0000313" key="6">
    <source>
        <dbReference type="Proteomes" id="UP000039865"/>
    </source>
</evidence>
<dbReference type="PANTHER" id="PTHR10340:SF57">
    <property type="entry name" value="METALLOPHOS DOMAIN-CONTAINING PROTEIN"/>
    <property type="match status" value="1"/>
</dbReference>
<dbReference type="InterPro" id="IPR004843">
    <property type="entry name" value="Calcineurin-like_PHP"/>
</dbReference>
<reference evidence="5 6" key="1">
    <citation type="submission" date="2014-06" db="EMBL/GenBank/DDBJ databases">
        <authorList>
            <person name="Swart Estienne"/>
        </authorList>
    </citation>
    <scope>NUCLEOTIDE SEQUENCE [LARGE SCALE GENOMIC DNA]</scope>
    <source>
        <strain evidence="5 6">130c</strain>
    </source>
</reference>
<keyword evidence="1" id="KW-0378">Hydrolase</keyword>
<accession>A0A077ZXR3</accession>
<dbReference type="InterPro" id="IPR029052">
    <property type="entry name" value="Metallo-depent_PP-like"/>
</dbReference>
<evidence type="ECO:0000259" key="4">
    <source>
        <dbReference type="Pfam" id="PF00149"/>
    </source>
</evidence>
<feature type="domain" description="Calcineurin-like phosphoesterase" evidence="4">
    <location>
        <begin position="21"/>
        <end position="292"/>
    </location>
</feature>
<dbReference type="GO" id="GO:0008081">
    <property type="term" value="F:phosphoric diester hydrolase activity"/>
    <property type="evidence" value="ECO:0007669"/>
    <property type="project" value="TreeGrafter"/>
</dbReference>
<evidence type="ECO:0000256" key="3">
    <source>
        <dbReference type="SAM" id="SignalP"/>
    </source>
</evidence>
<sequence>MSKNTLLYLSAVCLTASQAYKVAVINDFHVDLNYDAKTCTDGVSKEIKESHLLTKSADEALGKYGCDPPLSLLETFLDKISSSEGHLDFIIMPGDLVAHGLPLDPSNPKKGNYELLKQTISSVSQTFAKYFPNTFVLPSLGNNDPKYHYMALNEDDKDEYYGFIYQNWMQTQSYNSNLKNFGTIKSTMLKGGYYRADIDSTLSVMAVNTLYFNEKNDISQQGNDAQDHITWIRDQFTQNPQRRFIVTNHIYPGAKYVGDSKDLFVDGFNDQFFSILYEFRNQIVLEVSAHDHFADVRYHSNGDDKNKDFYHNILVAPGVSPVKNQNPGYAVFEIDSSTFIPENLKLTFLNLLAVSKSEISSSNLPFRSVLLSDFGLNQLTASALKDFKNKLEADDKLTYKYLVAKLGFDPNDSTEYETAMSIYVTDLGLLTKSKRKTYKFICQMHMSKTKQELDQCISDASNANDAAALFLQ</sequence>
<proteinExistence type="predicted"/>
<evidence type="ECO:0000256" key="2">
    <source>
        <dbReference type="ARBA" id="ARBA00023180"/>
    </source>
</evidence>
<dbReference type="Proteomes" id="UP000039865">
    <property type="component" value="Unassembled WGS sequence"/>
</dbReference>
<dbReference type="AlphaFoldDB" id="A0A077ZXR3"/>
<name>A0A077ZXR3_STYLE</name>
<protein>
    <recommendedName>
        <fullName evidence="4">Calcineurin-like phosphoesterase domain-containing protein</fullName>
    </recommendedName>
</protein>
<evidence type="ECO:0000256" key="1">
    <source>
        <dbReference type="ARBA" id="ARBA00022801"/>
    </source>
</evidence>
<gene>
    <name evidence="5" type="primary">Contig1408.g1544</name>
    <name evidence="5" type="ORF">STYLEM_3019</name>
</gene>
<dbReference type="Pfam" id="PF00149">
    <property type="entry name" value="Metallophos"/>
    <property type="match status" value="1"/>
</dbReference>
<dbReference type="PANTHER" id="PTHR10340">
    <property type="entry name" value="SPHINGOMYELIN PHOSPHODIESTERASE"/>
    <property type="match status" value="1"/>
</dbReference>
<organism evidence="5 6">
    <name type="scientific">Stylonychia lemnae</name>
    <name type="common">Ciliate</name>
    <dbReference type="NCBI Taxonomy" id="5949"/>
    <lineage>
        <taxon>Eukaryota</taxon>
        <taxon>Sar</taxon>
        <taxon>Alveolata</taxon>
        <taxon>Ciliophora</taxon>
        <taxon>Intramacronucleata</taxon>
        <taxon>Spirotrichea</taxon>
        <taxon>Stichotrichia</taxon>
        <taxon>Sporadotrichida</taxon>
        <taxon>Oxytrichidae</taxon>
        <taxon>Stylonychinae</taxon>
        <taxon>Stylonychia</taxon>
    </lineage>
</organism>
<keyword evidence="6" id="KW-1185">Reference proteome</keyword>
<evidence type="ECO:0000313" key="5">
    <source>
        <dbReference type="EMBL" id="CDW74027.1"/>
    </source>
</evidence>
<keyword evidence="2" id="KW-0325">Glycoprotein</keyword>
<dbReference type="OrthoDB" id="440506at2759"/>
<dbReference type="InParanoid" id="A0A077ZXR3"/>
<dbReference type="GO" id="GO:0005615">
    <property type="term" value="C:extracellular space"/>
    <property type="evidence" value="ECO:0007669"/>
    <property type="project" value="TreeGrafter"/>
</dbReference>
<dbReference type="EMBL" id="CCKQ01002930">
    <property type="protein sequence ID" value="CDW74027.1"/>
    <property type="molecule type" value="Genomic_DNA"/>
</dbReference>
<keyword evidence="3" id="KW-0732">Signal</keyword>
<feature type="signal peptide" evidence="3">
    <location>
        <begin position="1"/>
        <end position="19"/>
    </location>
</feature>
<dbReference type="SUPFAM" id="SSF56300">
    <property type="entry name" value="Metallo-dependent phosphatases"/>
    <property type="match status" value="1"/>
</dbReference>